<keyword evidence="3" id="KW-1185">Reference proteome</keyword>
<dbReference type="CDD" id="cd00090">
    <property type="entry name" value="HTH_ARSR"/>
    <property type="match status" value="1"/>
</dbReference>
<evidence type="ECO:0000313" key="3">
    <source>
        <dbReference type="Proteomes" id="UP000317043"/>
    </source>
</evidence>
<reference evidence="2 3" key="1">
    <citation type="submission" date="2019-06" db="EMBL/GenBank/DDBJ databases">
        <title>Sequencing the genomes of 1000 actinobacteria strains.</title>
        <authorList>
            <person name="Klenk H.-P."/>
        </authorList>
    </citation>
    <scope>NUCLEOTIDE SEQUENCE [LARGE SCALE GENOMIC DNA]</scope>
    <source>
        <strain evidence="2 3">DSM 45928</strain>
    </source>
</reference>
<dbReference type="SUPFAM" id="SSF46785">
    <property type="entry name" value="Winged helix' DNA-binding domain"/>
    <property type="match status" value="1"/>
</dbReference>
<name>A0A543B1A0_9ACTN</name>
<dbReference type="Pfam" id="PF00480">
    <property type="entry name" value="ROK"/>
    <property type="match status" value="1"/>
</dbReference>
<keyword evidence="2" id="KW-0808">Transferase</keyword>
<comment type="similarity">
    <text evidence="1">Belongs to the ROK (NagC/XylR) family.</text>
</comment>
<organism evidence="2 3">
    <name type="scientific">Stackebrandtia endophytica</name>
    <dbReference type="NCBI Taxonomy" id="1496996"/>
    <lineage>
        <taxon>Bacteria</taxon>
        <taxon>Bacillati</taxon>
        <taxon>Actinomycetota</taxon>
        <taxon>Actinomycetes</taxon>
        <taxon>Glycomycetales</taxon>
        <taxon>Glycomycetaceae</taxon>
        <taxon>Stackebrandtia</taxon>
    </lineage>
</organism>
<dbReference type="InParanoid" id="A0A543B1A0"/>
<dbReference type="InterPro" id="IPR011991">
    <property type="entry name" value="ArsR-like_HTH"/>
</dbReference>
<evidence type="ECO:0000256" key="1">
    <source>
        <dbReference type="ARBA" id="ARBA00006479"/>
    </source>
</evidence>
<comment type="caution">
    <text evidence="2">The sequence shown here is derived from an EMBL/GenBank/DDBJ whole genome shotgun (WGS) entry which is preliminary data.</text>
</comment>
<proteinExistence type="inferred from homology"/>
<dbReference type="PANTHER" id="PTHR18964">
    <property type="entry name" value="ROK (REPRESSOR, ORF, KINASE) FAMILY"/>
    <property type="match status" value="1"/>
</dbReference>
<dbReference type="InterPro" id="IPR000600">
    <property type="entry name" value="ROK"/>
</dbReference>
<dbReference type="InterPro" id="IPR036388">
    <property type="entry name" value="WH-like_DNA-bd_sf"/>
</dbReference>
<dbReference type="SUPFAM" id="SSF53067">
    <property type="entry name" value="Actin-like ATPase domain"/>
    <property type="match status" value="1"/>
</dbReference>
<gene>
    <name evidence="2" type="ORF">FB566_4198</name>
</gene>
<dbReference type="Gene3D" id="1.10.10.10">
    <property type="entry name" value="Winged helix-like DNA-binding domain superfamily/Winged helix DNA-binding domain"/>
    <property type="match status" value="1"/>
</dbReference>
<sequence>MTALTPDVANPSGSSRLLRQINDRAALGCLFLRGRLTRPELVELTGLSKPTASEVIRRLREANLVTVAGRTSGGPGPRADVYSLNPDALYGVAVSIREPDRLALAIVDLTGQTRHEHELTVTYRDSGVAEVIAPSVRDLFALADLPIERLGHAQVAVPGSYDARGDVVRNIDVPGCDRAGLRDSLHRALDAAVDIDNDVNLATLAERHHGGGGSNGFALLWLGERGMGLGIDLGGGLLHGFGGGAGEIGYLPTGEGSTLQDVAGGPAIRRLAADAGYPAESAGEAMRLAVHDERFRTRLAARLVPGLTAIVAVTDPAVIVLSGEVGAAGGQPLARALADQLRRTAYRCEVVESSVTGDAVLRGAKDAVTAALREAVLTGTT</sequence>
<dbReference type="AlphaFoldDB" id="A0A543B1A0"/>
<protein>
    <submittedName>
        <fullName evidence="2">Putative NBD/HSP70 family sugar kinase</fullName>
    </submittedName>
</protein>
<accession>A0A543B1A0</accession>
<dbReference type="InterPro" id="IPR043129">
    <property type="entry name" value="ATPase_NBD"/>
</dbReference>
<dbReference type="InterPro" id="IPR036390">
    <property type="entry name" value="WH_DNA-bd_sf"/>
</dbReference>
<dbReference type="Pfam" id="PF13412">
    <property type="entry name" value="HTH_24"/>
    <property type="match status" value="1"/>
</dbReference>
<dbReference type="GO" id="GO:0016301">
    <property type="term" value="F:kinase activity"/>
    <property type="evidence" value="ECO:0007669"/>
    <property type="project" value="UniProtKB-KW"/>
</dbReference>
<keyword evidence="2" id="KW-0418">Kinase</keyword>
<dbReference type="Proteomes" id="UP000317043">
    <property type="component" value="Unassembled WGS sequence"/>
</dbReference>
<dbReference type="CDD" id="cd23763">
    <property type="entry name" value="ASKHA_ATPase_ROK"/>
    <property type="match status" value="1"/>
</dbReference>
<dbReference type="PANTHER" id="PTHR18964:SF149">
    <property type="entry name" value="BIFUNCTIONAL UDP-N-ACETYLGLUCOSAMINE 2-EPIMERASE_N-ACETYLMANNOSAMINE KINASE"/>
    <property type="match status" value="1"/>
</dbReference>
<dbReference type="Gene3D" id="3.30.420.40">
    <property type="match status" value="2"/>
</dbReference>
<dbReference type="EMBL" id="VFOW01000001">
    <property type="protein sequence ID" value="TQL78608.1"/>
    <property type="molecule type" value="Genomic_DNA"/>
</dbReference>
<dbReference type="RefSeq" id="WP_170183392.1">
    <property type="nucleotide sequence ID" value="NZ_JBHTGS010000003.1"/>
</dbReference>
<evidence type="ECO:0000313" key="2">
    <source>
        <dbReference type="EMBL" id="TQL78608.1"/>
    </source>
</evidence>